<evidence type="ECO:0000313" key="2">
    <source>
        <dbReference type="EMBL" id="BCL61519.1"/>
    </source>
</evidence>
<evidence type="ECO:0000313" key="3">
    <source>
        <dbReference type="Proteomes" id="UP000826725"/>
    </source>
</evidence>
<keyword evidence="1" id="KW-0812">Transmembrane</keyword>
<dbReference type="KEGG" id="dbk:DGMP_22120"/>
<evidence type="ECO:0008006" key="4">
    <source>
        <dbReference type="Google" id="ProtNLM"/>
    </source>
</evidence>
<organism evidence="2 3">
    <name type="scientific">Desulfomarina profundi</name>
    <dbReference type="NCBI Taxonomy" id="2772557"/>
    <lineage>
        <taxon>Bacteria</taxon>
        <taxon>Pseudomonadati</taxon>
        <taxon>Thermodesulfobacteriota</taxon>
        <taxon>Desulfobulbia</taxon>
        <taxon>Desulfobulbales</taxon>
        <taxon>Desulfobulbaceae</taxon>
        <taxon>Desulfomarina</taxon>
    </lineage>
</organism>
<evidence type="ECO:0000256" key="1">
    <source>
        <dbReference type="SAM" id="Phobius"/>
    </source>
</evidence>
<accession>A0A8D5JHJ5</accession>
<reference evidence="2" key="1">
    <citation type="submission" date="2020-09" db="EMBL/GenBank/DDBJ databases">
        <title>Desulfogranum mesoprofundum gen. nov., sp. nov., a novel mesophilic, sulfate-reducing chemolithoautotroph isolated from a deep-sea hydrothermal vent chimney in the Suiyo Seamount.</title>
        <authorList>
            <person name="Hashimoto Y."/>
            <person name="Nakagawa S."/>
        </authorList>
    </citation>
    <scope>NUCLEOTIDE SEQUENCE</scope>
    <source>
        <strain evidence="2">KT2</strain>
    </source>
</reference>
<gene>
    <name evidence="2" type="ORF">DGMP_22120</name>
</gene>
<dbReference type="AlphaFoldDB" id="A0A8D5JHJ5"/>
<dbReference type="InterPro" id="IPR012902">
    <property type="entry name" value="N_methyl_site"/>
</dbReference>
<feature type="transmembrane region" description="Helical" evidence="1">
    <location>
        <begin position="12"/>
        <end position="35"/>
    </location>
</feature>
<dbReference type="EMBL" id="AP024086">
    <property type="protein sequence ID" value="BCL61519.1"/>
    <property type="molecule type" value="Genomic_DNA"/>
</dbReference>
<sequence>MYPKQTMSGEEGFSLVELSIVLVIVGLLMTVGIGIMKSVRKTGKIVKEKANITVIKNSLITYAFSHGRLPCPDTDGDGSENCPTSNCANSPCGLPFIDLSISSISKDTWSIPYGYDVTDILTTTNSRNLCSTLYQLENLYSWYGSPSNAACGASNLVCVTDTTDGDDGRIGSPGQGYYLAAYTCSGGEDHVFGAKNGRDGRREYEMSANPFDITVNRDDLTGELSFGEISAKLCNSKNTTIDVTMTGSALVWYSDNEGCKVADGLNAVTVSSGQVIHYNNGTSDGCTGQVGFEDLAKCDVNDSTFAIPNCTTGTPFDGKVILTIP</sequence>
<keyword evidence="1" id="KW-1133">Transmembrane helix</keyword>
<keyword evidence="3" id="KW-1185">Reference proteome</keyword>
<protein>
    <recommendedName>
        <fullName evidence="4">Prepilin-type N-terminal cleavage/methylation domain-containing protein</fullName>
    </recommendedName>
</protein>
<dbReference type="NCBIfam" id="TIGR02532">
    <property type="entry name" value="IV_pilin_GFxxxE"/>
    <property type="match status" value="1"/>
</dbReference>
<dbReference type="RefSeq" id="WP_228853966.1">
    <property type="nucleotide sequence ID" value="NZ_AP024086.1"/>
</dbReference>
<keyword evidence="1" id="KW-0472">Membrane</keyword>
<dbReference type="PROSITE" id="PS00409">
    <property type="entry name" value="PROKAR_NTER_METHYL"/>
    <property type="match status" value="1"/>
</dbReference>
<proteinExistence type="predicted"/>
<name>A0A8D5JHJ5_9BACT</name>
<dbReference type="Proteomes" id="UP000826725">
    <property type="component" value="Chromosome"/>
</dbReference>